<dbReference type="PANTHER" id="PTHR33877:SF2">
    <property type="entry name" value="OS07G0170200 PROTEIN"/>
    <property type="match status" value="1"/>
</dbReference>
<dbReference type="Pfam" id="PF13395">
    <property type="entry name" value="HNH_4"/>
    <property type="match status" value="1"/>
</dbReference>
<keyword evidence="2" id="KW-0540">Nuclease</keyword>
<proteinExistence type="predicted"/>
<feature type="domain" description="HNH nuclease" evidence="1">
    <location>
        <begin position="96"/>
        <end position="149"/>
    </location>
</feature>
<accession>A0ABT3GC61</accession>
<keyword evidence="2" id="KW-0255">Endonuclease</keyword>
<dbReference type="Proteomes" id="UP001165653">
    <property type="component" value="Unassembled WGS sequence"/>
</dbReference>
<dbReference type="GO" id="GO:0004519">
    <property type="term" value="F:endonuclease activity"/>
    <property type="evidence" value="ECO:0007669"/>
    <property type="project" value="UniProtKB-KW"/>
</dbReference>
<dbReference type="InterPro" id="IPR003615">
    <property type="entry name" value="HNH_nuc"/>
</dbReference>
<evidence type="ECO:0000313" key="3">
    <source>
        <dbReference type="Proteomes" id="UP001165653"/>
    </source>
</evidence>
<dbReference type="Gene3D" id="1.10.30.50">
    <property type="match status" value="1"/>
</dbReference>
<gene>
    <name evidence="2" type="ORF">OJ996_26170</name>
</gene>
<reference evidence="2" key="1">
    <citation type="submission" date="2022-10" db="EMBL/GenBank/DDBJ databases">
        <title>Luteolibacter sp. GHJ8, whole genome shotgun sequencing project.</title>
        <authorList>
            <person name="Zhao G."/>
            <person name="Shen L."/>
        </authorList>
    </citation>
    <scope>NUCLEOTIDE SEQUENCE</scope>
    <source>
        <strain evidence="2">GHJ8</strain>
    </source>
</reference>
<name>A0ABT3GC61_9BACT</name>
<evidence type="ECO:0000313" key="2">
    <source>
        <dbReference type="EMBL" id="MCW1917101.1"/>
    </source>
</evidence>
<dbReference type="SMART" id="SM00507">
    <property type="entry name" value="HNHc"/>
    <property type="match status" value="1"/>
</dbReference>
<dbReference type="CDD" id="cd00085">
    <property type="entry name" value="HNHc"/>
    <property type="match status" value="1"/>
</dbReference>
<keyword evidence="3" id="KW-1185">Reference proteome</keyword>
<dbReference type="RefSeq" id="WP_264516720.1">
    <property type="nucleotide sequence ID" value="NZ_JAPDDR010000027.1"/>
</dbReference>
<protein>
    <submittedName>
        <fullName evidence="2">HNH endonuclease</fullName>
    </submittedName>
</protein>
<sequence length="204" mass="22981">MTEHLLQRCSVLVLNRHWLAIDAISPADAFGHLATGSARALWIEGDAMQAFDWTDWRELPAGEDVAVIGTTRGPVRIPTVIVLARFDRVPIHRPKFGFRALWERDGGRCQYSGRKLTPSEANIDHIIPRSRGGRDDWENCVLSDRAVNARKAARTPAEAGLRLLSQPGRPREVPATLRIRNLWNIPDWDHFLQIPARKGSSRTT</sequence>
<dbReference type="PANTHER" id="PTHR33877">
    <property type="entry name" value="SLL1193 PROTEIN"/>
    <property type="match status" value="1"/>
</dbReference>
<evidence type="ECO:0000259" key="1">
    <source>
        <dbReference type="SMART" id="SM00507"/>
    </source>
</evidence>
<organism evidence="2 3">
    <name type="scientific">Luteolibacter rhizosphaerae</name>
    <dbReference type="NCBI Taxonomy" id="2989719"/>
    <lineage>
        <taxon>Bacteria</taxon>
        <taxon>Pseudomonadati</taxon>
        <taxon>Verrucomicrobiota</taxon>
        <taxon>Verrucomicrobiia</taxon>
        <taxon>Verrucomicrobiales</taxon>
        <taxon>Verrucomicrobiaceae</taxon>
        <taxon>Luteolibacter</taxon>
    </lineage>
</organism>
<comment type="caution">
    <text evidence="2">The sequence shown here is derived from an EMBL/GenBank/DDBJ whole genome shotgun (WGS) entry which is preliminary data.</text>
</comment>
<dbReference type="InterPro" id="IPR052892">
    <property type="entry name" value="NA-targeting_endonuclease"/>
</dbReference>
<keyword evidence="2" id="KW-0378">Hydrolase</keyword>
<dbReference type="EMBL" id="JAPDDR010000027">
    <property type="protein sequence ID" value="MCW1917101.1"/>
    <property type="molecule type" value="Genomic_DNA"/>
</dbReference>